<evidence type="ECO:0000259" key="6">
    <source>
        <dbReference type="SMART" id="SM00644"/>
    </source>
</evidence>
<evidence type="ECO:0000313" key="8">
    <source>
        <dbReference type="EMBL" id="NEX19659.1"/>
    </source>
</evidence>
<evidence type="ECO:0000256" key="4">
    <source>
        <dbReference type="ARBA" id="ARBA00023316"/>
    </source>
</evidence>
<feature type="domain" description="Peptidoglycan recognition protein family" evidence="7">
    <location>
        <begin position="11"/>
        <end position="146"/>
    </location>
</feature>
<organism evidence="8 9">
    <name type="scientific">Thiorhodococcus mannitoliphagus</name>
    <dbReference type="NCBI Taxonomy" id="329406"/>
    <lineage>
        <taxon>Bacteria</taxon>
        <taxon>Pseudomonadati</taxon>
        <taxon>Pseudomonadota</taxon>
        <taxon>Gammaproteobacteria</taxon>
        <taxon>Chromatiales</taxon>
        <taxon>Chromatiaceae</taxon>
        <taxon>Thiorhodococcus</taxon>
    </lineage>
</organism>
<evidence type="ECO:0000313" key="9">
    <source>
        <dbReference type="Proteomes" id="UP000471640"/>
    </source>
</evidence>
<feature type="signal peptide" evidence="5">
    <location>
        <begin position="1"/>
        <end position="24"/>
    </location>
</feature>
<keyword evidence="5" id="KW-0732">Signal</keyword>
<comment type="caution">
    <text evidence="8">The sequence shown here is derived from an EMBL/GenBank/DDBJ whole genome shotgun (WGS) entry which is preliminary data.</text>
</comment>
<reference evidence="8 9" key="2">
    <citation type="submission" date="2020-02" db="EMBL/GenBank/DDBJ databases">
        <title>Genome sequences of Thiorhodococcus mannitoliphagus and Thiorhodococcus minor, purple sulfur photosynthetic bacteria in the gammaproteobacterial family, Chromatiaceae.</title>
        <authorList>
            <person name="Aviles F.A."/>
            <person name="Meyer T.E."/>
            <person name="Kyndt J.A."/>
        </authorList>
    </citation>
    <scope>NUCLEOTIDE SEQUENCE [LARGE SCALE GENOMIC DNA]</scope>
    <source>
        <strain evidence="8 9">DSM 18266</strain>
    </source>
</reference>
<dbReference type="PANTHER" id="PTHR30417">
    <property type="entry name" value="N-ACETYLMURAMOYL-L-ALANINE AMIDASE AMID"/>
    <property type="match status" value="1"/>
</dbReference>
<evidence type="ECO:0000256" key="3">
    <source>
        <dbReference type="ARBA" id="ARBA00022801"/>
    </source>
</evidence>
<evidence type="ECO:0000256" key="2">
    <source>
        <dbReference type="ARBA" id="ARBA00011901"/>
    </source>
</evidence>
<dbReference type="InterPro" id="IPR006619">
    <property type="entry name" value="PGRP_domain_met/bac"/>
</dbReference>
<evidence type="ECO:0000256" key="5">
    <source>
        <dbReference type="SAM" id="SignalP"/>
    </source>
</evidence>
<comment type="catalytic activity">
    <reaction evidence="1">
        <text>Hydrolyzes the link between N-acetylmuramoyl residues and L-amino acid residues in certain cell-wall glycopeptides.</text>
        <dbReference type="EC" id="3.5.1.28"/>
    </reaction>
</comment>
<dbReference type="EC" id="3.5.1.28" evidence="2"/>
<dbReference type="InterPro" id="IPR036505">
    <property type="entry name" value="Amidase/PGRP_sf"/>
</dbReference>
<dbReference type="Pfam" id="PF01510">
    <property type="entry name" value="Amidase_2"/>
    <property type="match status" value="1"/>
</dbReference>
<dbReference type="GO" id="GO:0019867">
    <property type="term" value="C:outer membrane"/>
    <property type="evidence" value="ECO:0007669"/>
    <property type="project" value="TreeGrafter"/>
</dbReference>
<proteinExistence type="predicted"/>
<sequence>MSNLRLSAPLAALFAVFAWTSAEAREIDLIVIHATGGPGCKQGKLWHAPGGTLTSIRRYFAKNPNIGYHYLIGRDGTIVAGTPESRIAHHARGHNKGSIGIELVNDGDGRDPFPEAQIDALIGLLKRLDRTYDISPSQVKGHSELDNRSFECGGRRYKQKIDPGGAFPGSAGNFPWSRVRDALR</sequence>
<dbReference type="GO" id="GO:0009253">
    <property type="term" value="P:peptidoglycan catabolic process"/>
    <property type="evidence" value="ECO:0007669"/>
    <property type="project" value="InterPro"/>
</dbReference>
<dbReference type="Gene3D" id="3.40.80.10">
    <property type="entry name" value="Peptidoglycan recognition protein-like"/>
    <property type="match status" value="1"/>
</dbReference>
<evidence type="ECO:0000256" key="1">
    <source>
        <dbReference type="ARBA" id="ARBA00001561"/>
    </source>
</evidence>
<dbReference type="GO" id="GO:0008745">
    <property type="term" value="F:N-acetylmuramoyl-L-alanine amidase activity"/>
    <property type="evidence" value="ECO:0007669"/>
    <property type="project" value="UniProtKB-EC"/>
</dbReference>
<evidence type="ECO:0000259" key="7">
    <source>
        <dbReference type="SMART" id="SM00701"/>
    </source>
</evidence>
<feature type="chain" id="PRO_5026733426" description="N-acetylmuramoyl-L-alanine amidase" evidence="5">
    <location>
        <begin position="25"/>
        <end position="184"/>
    </location>
</feature>
<keyword evidence="9" id="KW-1185">Reference proteome</keyword>
<protein>
    <recommendedName>
        <fullName evidence="2">N-acetylmuramoyl-L-alanine amidase</fullName>
        <ecNumber evidence="2">3.5.1.28</ecNumber>
    </recommendedName>
</protein>
<dbReference type="SUPFAM" id="SSF55846">
    <property type="entry name" value="N-acetylmuramoyl-L-alanine amidase-like"/>
    <property type="match status" value="1"/>
</dbReference>
<name>A0A6P1DNZ7_9GAMM</name>
<reference evidence="9" key="1">
    <citation type="journal article" date="2020" name="Microbiol. Resour. Announc.">
        <title>Draft Genome Sequences of Thiorhodococcus mannitoliphagus and Thiorhodococcus minor, Purple Sulfur Photosynthetic Bacteria in the Gammaproteobacterial Family Chromatiaceae.</title>
        <authorList>
            <person name="Aviles F.A."/>
            <person name="Meyer T.E."/>
            <person name="Kyndt J.A."/>
        </authorList>
    </citation>
    <scope>NUCLEOTIDE SEQUENCE [LARGE SCALE GENOMIC DNA]</scope>
    <source>
        <strain evidence="9">DSM 18266</strain>
    </source>
</reference>
<keyword evidence="4" id="KW-0961">Cell wall biogenesis/degradation</keyword>
<dbReference type="GO" id="GO:0008270">
    <property type="term" value="F:zinc ion binding"/>
    <property type="evidence" value="ECO:0007669"/>
    <property type="project" value="InterPro"/>
</dbReference>
<dbReference type="Proteomes" id="UP000471640">
    <property type="component" value="Unassembled WGS sequence"/>
</dbReference>
<dbReference type="AlphaFoldDB" id="A0A6P1DNZ7"/>
<dbReference type="InterPro" id="IPR051206">
    <property type="entry name" value="NAMLAA_amidase_2"/>
</dbReference>
<keyword evidence="3" id="KW-0378">Hydrolase</keyword>
<dbReference type="EMBL" id="JAAIJR010000013">
    <property type="protein sequence ID" value="NEX19659.1"/>
    <property type="molecule type" value="Genomic_DNA"/>
</dbReference>
<accession>A0A6P1DNZ7</accession>
<dbReference type="CDD" id="cd06583">
    <property type="entry name" value="PGRP"/>
    <property type="match status" value="1"/>
</dbReference>
<dbReference type="SMART" id="SM00701">
    <property type="entry name" value="PGRP"/>
    <property type="match status" value="1"/>
</dbReference>
<dbReference type="RefSeq" id="WP_164652559.1">
    <property type="nucleotide sequence ID" value="NZ_JAAIJR010000013.1"/>
</dbReference>
<dbReference type="GO" id="GO:0009254">
    <property type="term" value="P:peptidoglycan turnover"/>
    <property type="evidence" value="ECO:0007669"/>
    <property type="project" value="TreeGrafter"/>
</dbReference>
<dbReference type="PANTHER" id="PTHR30417:SF1">
    <property type="entry name" value="N-ACETYLMURAMOYL-L-ALANINE AMIDASE AMID"/>
    <property type="match status" value="1"/>
</dbReference>
<gene>
    <name evidence="8" type="ORF">G3480_04910</name>
</gene>
<dbReference type="InterPro" id="IPR002502">
    <property type="entry name" value="Amidase_domain"/>
</dbReference>
<dbReference type="SMART" id="SM00644">
    <property type="entry name" value="Ami_2"/>
    <property type="match status" value="1"/>
</dbReference>
<dbReference type="GO" id="GO:0071555">
    <property type="term" value="P:cell wall organization"/>
    <property type="evidence" value="ECO:0007669"/>
    <property type="project" value="UniProtKB-KW"/>
</dbReference>
<feature type="domain" description="N-acetylmuramoyl-L-alanine amidase" evidence="6">
    <location>
        <begin position="15"/>
        <end position="164"/>
    </location>
</feature>